<evidence type="ECO:0000313" key="13">
    <source>
        <dbReference type="EMBL" id="EEA90497.1"/>
    </source>
</evidence>
<dbReference type="FunFam" id="3.90.950.10:FF:000001">
    <property type="entry name" value="dITP/XTP pyrophosphatase"/>
    <property type="match status" value="1"/>
</dbReference>
<evidence type="ECO:0000256" key="9">
    <source>
        <dbReference type="ARBA" id="ARBA00052017"/>
    </source>
</evidence>
<dbReference type="Gene3D" id="3.90.950.10">
    <property type="match status" value="1"/>
</dbReference>
<dbReference type="AlphaFoldDB" id="B6GB03"/>
<dbReference type="Pfam" id="PF01725">
    <property type="entry name" value="Ham1p_like"/>
    <property type="match status" value="1"/>
</dbReference>
<sequence length="294" mass="31002">MCMEYDLTRGTMCMEYAPARGTDVHGMRPEHATDVRGVCFNMRKLIDRERTVPNMALEKIDIATLDPKRTIVVATGNAHKLTEIEAILSEVLPEVRFVALGQLGDFEDPEETGTTFVENAIIKAEAAVAATGLAAIADDSGLVVDALDGEPGVYSARYAGVHGDDAANNAKLLDKLGDTPDAERTARFMSVVALIDASGCVLTGTGACEGVIAREGRGEHGFGYDPLFLPVDTPGKTMAELTPEEKNAISHRFHALQDLSAQLVQAASAEDAERAGETGGAECPSAPGSAAGDR</sequence>
<feature type="binding site" evidence="10">
    <location>
        <begin position="75"/>
        <end position="80"/>
    </location>
    <ligand>
        <name>substrate</name>
    </ligand>
</feature>
<evidence type="ECO:0000256" key="12">
    <source>
        <dbReference type="SAM" id="MobiDB-lite"/>
    </source>
</evidence>
<feature type="binding site" evidence="10">
    <location>
        <position position="246"/>
    </location>
    <ligand>
        <name>substrate</name>
    </ligand>
</feature>
<feature type="region of interest" description="Disordered" evidence="12">
    <location>
        <begin position="267"/>
        <end position="294"/>
    </location>
</feature>
<comment type="function">
    <text evidence="10">Pyrophosphatase that catalyzes the hydrolysis of nucleoside triphosphates to their monophosphate derivatives, with a high preference for the non-canonical purine nucleotides XTP (xanthosine triphosphate), dITP (deoxyinosine triphosphate) and ITP. Seems to function as a house-cleaning enzyme that removes non-canonical purine nucleotides from the nucleotide pool, thus preventing their incorporation into DNA/RNA and avoiding chromosomal lesions.</text>
</comment>
<comment type="catalytic activity">
    <reaction evidence="8 10">
        <text>dITP + H2O = dIMP + diphosphate + H(+)</text>
        <dbReference type="Rhea" id="RHEA:28342"/>
        <dbReference type="ChEBI" id="CHEBI:15377"/>
        <dbReference type="ChEBI" id="CHEBI:15378"/>
        <dbReference type="ChEBI" id="CHEBI:33019"/>
        <dbReference type="ChEBI" id="CHEBI:61194"/>
        <dbReference type="ChEBI" id="CHEBI:61382"/>
        <dbReference type="EC" id="3.6.1.66"/>
    </reaction>
</comment>
<dbReference type="GO" id="GO:0005829">
    <property type="term" value="C:cytosol"/>
    <property type="evidence" value="ECO:0007669"/>
    <property type="project" value="TreeGrafter"/>
</dbReference>
<evidence type="ECO:0000256" key="6">
    <source>
        <dbReference type="ARBA" id="ARBA00022842"/>
    </source>
</evidence>
<feature type="binding site" evidence="10">
    <location>
        <begin position="222"/>
        <end position="225"/>
    </location>
    <ligand>
        <name>substrate</name>
    </ligand>
</feature>
<keyword evidence="7 10" id="KW-0546">Nucleotide metabolism</keyword>
<dbReference type="eggNOG" id="COG0127">
    <property type="taxonomic scope" value="Bacteria"/>
</dbReference>
<evidence type="ECO:0000256" key="1">
    <source>
        <dbReference type="ARBA" id="ARBA00008023"/>
    </source>
</evidence>
<evidence type="ECO:0000256" key="7">
    <source>
        <dbReference type="ARBA" id="ARBA00023080"/>
    </source>
</evidence>
<keyword evidence="14" id="KW-1185">Reference proteome</keyword>
<dbReference type="GO" id="GO:0000166">
    <property type="term" value="F:nucleotide binding"/>
    <property type="evidence" value="ECO:0007669"/>
    <property type="project" value="UniProtKB-KW"/>
</dbReference>
<feature type="binding site" evidence="10">
    <location>
        <position position="140"/>
    </location>
    <ligand>
        <name>substrate</name>
    </ligand>
</feature>
<evidence type="ECO:0000256" key="2">
    <source>
        <dbReference type="ARBA" id="ARBA00011738"/>
    </source>
</evidence>
<dbReference type="InterPro" id="IPR020922">
    <property type="entry name" value="dITP/XTP_pyrophosphatase"/>
</dbReference>
<dbReference type="GO" id="GO:0036220">
    <property type="term" value="F:ITP diphosphatase activity"/>
    <property type="evidence" value="ECO:0007669"/>
    <property type="project" value="UniProtKB-UniRule"/>
</dbReference>
<reference evidence="13 14" key="1">
    <citation type="submission" date="2008-10" db="EMBL/GenBank/DDBJ databases">
        <title>Draft genome sequence of Collinsella stercoris (DSM 13279).</title>
        <authorList>
            <person name="Sudarsanam P."/>
            <person name="Ley R."/>
            <person name="Guruge J."/>
            <person name="Turnbaugh P.J."/>
            <person name="Mahowald M."/>
            <person name="Liep D."/>
            <person name="Gordon J."/>
        </authorList>
    </citation>
    <scope>NUCLEOTIDE SEQUENCE [LARGE SCALE GENOMIC DNA]</scope>
    <source>
        <strain evidence="13 14">DSM 13279</strain>
    </source>
</reference>
<dbReference type="GO" id="GO:0035870">
    <property type="term" value="F:dITP diphosphatase activity"/>
    <property type="evidence" value="ECO:0007669"/>
    <property type="project" value="UniProtKB-UniRule"/>
</dbReference>
<dbReference type="GO" id="GO:0036222">
    <property type="term" value="F:XTP diphosphatase activity"/>
    <property type="evidence" value="ECO:0007669"/>
    <property type="project" value="UniProtKB-UniRule"/>
</dbReference>
<evidence type="ECO:0000256" key="8">
    <source>
        <dbReference type="ARBA" id="ARBA00051875"/>
    </source>
</evidence>
<keyword evidence="3 10" id="KW-0479">Metal-binding</keyword>
<dbReference type="GO" id="GO:0009146">
    <property type="term" value="P:purine nucleoside triphosphate catabolic process"/>
    <property type="evidence" value="ECO:0007669"/>
    <property type="project" value="UniProtKB-UniRule"/>
</dbReference>
<comment type="caution">
    <text evidence="13">The sequence shown here is derived from an EMBL/GenBank/DDBJ whole genome shotgun (WGS) entry which is preliminary data.</text>
</comment>
<dbReference type="EC" id="3.6.1.66" evidence="10"/>
<feature type="binding site" evidence="10">
    <location>
        <position position="139"/>
    </location>
    <ligand>
        <name>Mg(2+)</name>
        <dbReference type="ChEBI" id="CHEBI:18420"/>
    </ligand>
</feature>
<dbReference type="NCBIfam" id="TIGR00042">
    <property type="entry name" value="RdgB/HAM1 family non-canonical purine NTP pyrophosphatase"/>
    <property type="match status" value="1"/>
</dbReference>
<feature type="active site" description="Proton acceptor" evidence="10">
    <location>
        <position position="139"/>
    </location>
</feature>
<dbReference type="HOGENOM" id="CLU_082080_0_2_11"/>
<evidence type="ECO:0000256" key="4">
    <source>
        <dbReference type="ARBA" id="ARBA00022741"/>
    </source>
</evidence>
<keyword evidence="4 10" id="KW-0547">Nucleotide-binding</keyword>
<comment type="subunit">
    <text evidence="2 10">Homodimer.</text>
</comment>
<comment type="cofactor">
    <cofactor evidence="10">
        <name>Mg(2+)</name>
        <dbReference type="ChEBI" id="CHEBI:18420"/>
    </cofactor>
    <text evidence="10">Binds 1 Mg(2+) ion per subunit.</text>
</comment>
<evidence type="ECO:0000256" key="11">
    <source>
        <dbReference type="RuleBase" id="RU003781"/>
    </source>
</evidence>
<accession>B6GB03</accession>
<gene>
    <name evidence="13" type="primary">rdgB</name>
    <name evidence="13" type="ORF">COLSTE_01255</name>
</gene>
<evidence type="ECO:0000256" key="10">
    <source>
        <dbReference type="HAMAP-Rule" id="MF_01405"/>
    </source>
</evidence>
<dbReference type="PANTHER" id="PTHR11067">
    <property type="entry name" value="INOSINE TRIPHOSPHATE PYROPHOSPHATASE/HAM1 PROTEIN"/>
    <property type="match status" value="1"/>
</dbReference>
<dbReference type="PANTHER" id="PTHR11067:SF9">
    <property type="entry name" value="INOSINE TRIPHOSPHATE PYROPHOSPHATASE"/>
    <property type="match status" value="1"/>
</dbReference>
<comment type="similarity">
    <text evidence="1 10 11">Belongs to the HAM1 NTPase family.</text>
</comment>
<keyword evidence="5 10" id="KW-0378">Hydrolase</keyword>
<dbReference type="STRING" id="445975.COLSTE_01255"/>
<evidence type="ECO:0000256" key="5">
    <source>
        <dbReference type="ARBA" id="ARBA00022801"/>
    </source>
</evidence>
<dbReference type="Proteomes" id="UP000003560">
    <property type="component" value="Unassembled WGS sequence"/>
</dbReference>
<dbReference type="InterPro" id="IPR002637">
    <property type="entry name" value="RdgB/HAM1"/>
</dbReference>
<organism evidence="13 14">
    <name type="scientific">Collinsella stercoris DSM 13279</name>
    <dbReference type="NCBI Taxonomy" id="445975"/>
    <lineage>
        <taxon>Bacteria</taxon>
        <taxon>Bacillati</taxon>
        <taxon>Actinomycetota</taxon>
        <taxon>Coriobacteriia</taxon>
        <taxon>Coriobacteriales</taxon>
        <taxon>Coriobacteriaceae</taxon>
        <taxon>Collinsella</taxon>
    </lineage>
</organism>
<keyword evidence="6 10" id="KW-0460">Magnesium</keyword>
<dbReference type="HAMAP" id="MF_01405">
    <property type="entry name" value="Non_canon_purine_NTPase"/>
    <property type="match status" value="1"/>
</dbReference>
<protein>
    <recommendedName>
        <fullName evidence="10">dITP/XTP pyrophosphatase</fullName>
        <ecNumber evidence="10">3.6.1.66</ecNumber>
    </recommendedName>
    <alternativeName>
        <fullName evidence="10">Non-canonical purine NTP pyrophosphatase</fullName>
    </alternativeName>
    <alternativeName>
        <fullName evidence="10">Non-standard purine NTP pyrophosphatase</fullName>
    </alternativeName>
    <alternativeName>
        <fullName evidence="10">Nucleoside-triphosphate diphosphatase</fullName>
    </alternativeName>
    <alternativeName>
        <fullName evidence="10">Nucleoside-triphosphate pyrophosphatase</fullName>
        <shortName evidence="10">NTPase</shortName>
    </alternativeName>
</protein>
<comment type="catalytic activity">
    <reaction evidence="10">
        <text>ITP + H2O = IMP + diphosphate + H(+)</text>
        <dbReference type="Rhea" id="RHEA:29399"/>
        <dbReference type="ChEBI" id="CHEBI:15377"/>
        <dbReference type="ChEBI" id="CHEBI:15378"/>
        <dbReference type="ChEBI" id="CHEBI:33019"/>
        <dbReference type="ChEBI" id="CHEBI:58053"/>
        <dbReference type="ChEBI" id="CHEBI:61402"/>
        <dbReference type="EC" id="3.6.1.66"/>
    </reaction>
</comment>
<feature type="binding site" evidence="10">
    <location>
        <begin position="251"/>
        <end position="252"/>
    </location>
    <ligand>
        <name>substrate</name>
    </ligand>
</feature>
<comment type="catalytic activity">
    <reaction evidence="9 10">
        <text>XTP + H2O = XMP + diphosphate + H(+)</text>
        <dbReference type="Rhea" id="RHEA:28610"/>
        <dbReference type="ChEBI" id="CHEBI:15377"/>
        <dbReference type="ChEBI" id="CHEBI:15378"/>
        <dbReference type="ChEBI" id="CHEBI:33019"/>
        <dbReference type="ChEBI" id="CHEBI:57464"/>
        <dbReference type="ChEBI" id="CHEBI:61314"/>
        <dbReference type="EC" id="3.6.1.66"/>
    </reaction>
</comment>
<reference evidence="13 14" key="2">
    <citation type="submission" date="2008-10" db="EMBL/GenBank/DDBJ databases">
        <authorList>
            <person name="Fulton L."/>
            <person name="Clifton S."/>
            <person name="Fulton B."/>
            <person name="Xu J."/>
            <person name="Minx P."/>
            <person name="Pepin K.H."/>
            <person name="Johnson M."/>
            <person name="Thiruvilangam P."/>
            <person name="Bhonagiri V."/>
            <person name="Nash W.E."/>
            <person name="Mardis E.R."/>
            <person name="Wilson R.K."/>
        </authorList>
    </citation>
    <scope>NUCLEOTIDE SEQUENCE [LARGE SCALE GENOMIC DNA]</scope>
    <source>
        <strain evidence="13 14">DSM 13279</strain>
    </source>
</reference>
<dbReference type="GO" id="GO:0009117">
    <property type="term" value="P:nucleotide metabolic process"/>
    <property type="evidence" value="ECO:0007669"/>
    <property type="project" value="UniProtKB-KW"/>
</dbReference>
<proteinExistence type="inferred from homology"/>
<dbReference type="CDD" id="cd00515">
    <property type="entry name" value="HAM1"/>
    <property type="match status" value="1"/>
</dbReference>
<dbReference type="SUPFAM" id="SSF52972">
    <property type="entry name" value="ITPase-like"/>
    <property type="match status" value="1"/>
</dbReference>
<dbReference type="EMBL" id="ABXJ01000069">
    <property type="protein sequence ID" value="EEA90497.1"/>
    <property type="molecule type" value="Genomic_DNA"/>
</dbReference>
<evidence type="ECO:0000313" key="14">
    <source>
        <dbReference type="Proteomes" id="UP000003560"/>
    </source>
</evidence>
<dbReference type="InterPro" id="IPR029001">
    <property type="entry name" value="ITPase-like_fam"/>
</dbReference>
<feature type="binding site" evidence="10">
    <location>
        <position position="110"/>
    </location>
    <ligand>
        <name>Mg(2+)</name>
        <dbReference type="ChEBI" id="CHEBI:18420"/>
    </ligand>
</feature>
<name>B6GB03_9ACTN</name>
<dbReference type="GO" id="GO:0046872">
    <property type="term" value="F:metal ion binding"/>
    <property type="evidence" value="ECO:0007669"/>
    <property type="project" value="UniProtKB-KW"/>
</dbReference>
<dbReference type="GO" id="GO:0017111">
    <property type="term" value="F:ribonucleoside triphosphate phosphatase activity"/>
    <property type="evidence" value="ECO:0007669"/>
    <property type="project" value="InterPro"/>
</dbReference>
<evidence type="ECO:0000256" key="3">
    <source>
        <dbReference type="ARBA" id="ARBA00022723"/>
    </source>
</evidence>